<dbReference type="InterPro" id="IPR000997">
    <property type="entry name" value="Cholinesterase"/>
</dbReference>
<proteinExistence type="inferred from homology"/>
<dbReference type="PROSITE" id="PS00122">
    <property type="entry name" value="CARBOXYLESTERASE_B_1"/>
    <property type="match status" value="1"/>
</dbReference>
<dbReference type="GO" id="GO:0004104">
    <property type="term" value="F:cholinesterase activity"/>
    <property type="evidence" value="ECO:0007669"/>
    <property type="project" value="InterPro"/>
</dbReference>
<name>A0A5Q2RDI6_9ACTN</name>
<dbReference type="InterPro" id="IPR029058">
    <property type="entry name" value="AB_hydrolase_fold"/>
</dbReference>
<accession>A0A5Q2RDI6</accession>
<evidence type="ECO:0000256" key="3">
    <source>
        <dbReference type="RuleBase" id="RU361235"/>
    </source>
</evidence>
<evidence type="ECO:0000256" key="2">
    <source>
        <dbReference type="ARBA" id="ARBA00022801"/>
    </source>
</evidence>
<keyword evidence="2 3" id="KW-0378">Hydrolase</keyword>
<dbReference type="Gene3D" id="3.40.50.1820">
    <property type="entry name" value="alpha/beta hydrolase"/>
    <property type="match status" value="1"/>
</dbReference>
<dbReference type="Proteomes" id="UP000334019">
    <property type="component" value="Chromosome"/>
</dbReference>
<protein>
    <recommendedName>
        <fullName evidence="3">Carboxylic ester hydrolase</fullName>
        <ecNumber evidence="3">3.1.1.-</ecNumber>
    </recommendedName>
</protein>
<dbReference type="EC" id="3.1.1.-" evidence="3"/>
<dbReference type="Pfam" id="PF00135">
    <property type="entry name" value="COesterase"/>
    <property type="match status" value="1"/>
</dbReference>
<dbReference type="PANTHER" id="PTHR11559">
    <property type="entry name" value="CARBOXYLESTERASE"/>
    <property type="match status" value="1"/>
</dbReference>
<dbReference type="InterPro" id="IPR050309">
    <property type="entry name" value="Type-B_Carboxylest/Lipase"/>
</dbReference>
<dbReference type="InterPro" id="IPR002018">
    <property type="entry name" value="CarbesteraseB"/>
</dbReference>
<dbReference type="InterPro" id="IPR019826">
    <property type="entry name" value="Carboxylesterase_B_AS"/>
</dbReference>
<dbReference type="KEGG" id="atq:GH723_07460"/>
<dbReference type="PRINTS" id="PR00878">
    <property type="entry name" value="CHOLNESTRASE"/>
</dbReference>
<evidence type="ECO:0000256" key="1">
    <source>
        <dbReference type="ARBA" id="ARBA00005964"/>
    </source>
</evidence>
<organism evidence="5 6">
    <name type="scientific">Actinomarinicola tropica</name>
    <dbReference type="NCBI Taxonomy" id="2789776"/>
    <lineage>
        <taxon>Bacteria</taxon>
        <taxon>Bacillati</taxon>
        <taxon>Actinomycetota</taxon>
        <taxon>Acidimicrobiia</taxon>
        <taxon>Acidimicrobiales</taxon>
        <taxon>Iamiaceae</taxon>
        <taxon>Actinomarinicola</taxon>
    </lineage>
</organism>
<evidence type="ECO:0000313" key="5">
    <source>
        <dbReference type="EMBL" id="QGG94959.1"/>
    </source>
</evidence>
<comment type="similarity">
    <text evidence="1 3">Belongs to the type-B carboxylesterase/lipase family.</text>
</comment>
<reference evidence="5 6" key="1">
    <citation type="submission" date="2019-11" db="EMBL/GenBank/DDBJ databases">
        <authorList>
            <person name="He Y."/>
        </authorList>
    </citation>
    <scope>NUCLEOTIDE SEQUENCE [LARGE SCALE GENOMIC DNA]</scope>
    <source>
        <strain evidence="5 6">SCSIO 58843</strain>
    </source>
</reference>
<feature type="domain" description="Carboxylesterase type B" evidence="4">
    <location>
        <begin position="18"/>
        <end position="505"/>
    </location>
</feature>
<evidence type="ECO:0000313" key="6">
    <source>
        <dbReference type="Proteomes" id="UP000334019"/>
    </source>
</evidence>
<dbReference type="SUPFAM" id="SSF53474">
    <property type="entry name" value="alpha/beta-Hydrolases"/>
    <property type="match status" value="1"/>
</dbReference>
<dbReference type="EMBL" id="CP045851">
    <property type="protein sequence ID" value="QGG94959.1"/>
    <property type="molecule type" value="Genomic_DNA"/>
</dbReference>
<keyword evidence="6" id="KW-1185">Reference proteome</keyword>
<sequence length="522" mass="56360">MGDTSSPRTEGGWRMTRSEAVATAHGTVRGAEHEGIRVFKGIRYGASTEGANRFRPPQPPPTWTGELDALAYGDSAPQTFTRLALGGTKGNRPPLGEDCLRLNVWTPGCDDARRPVMVWLHGGGFEAGTGSMLLYDGTNVARRGDVVVVTINHRLNVFGHCYLDDVGGDDLAGSANVGFLDVVAALEWVAENVAGFGGDPGNVTIYGQSGGGRKVSIAMAAPAAQGLFHRGIVQSGSHLRLHDPDRAAGLTGRLFDELGLRAGDVRALQEVSTDRLVDAQATVRGRFSPTLDGVVFDRHPWDPDAPSLSAHIPLMVGTCRTELSNQVGTMDPTTFDITDDDLAERLARYVPADDVAELVDVVRRTNPGASAPEVFFTLVTARGYWLDSVLQTERKAEQGAAPVYSYRLMWRTPVEGGRRITPHSLDLPFVFDNVAVAPDMVGDPTEETAALAHAMSESWIAFAHTGDPNNGAVPPWAPYDLDRRTVMHFDVPPAVVDDPHRDERLAMSRYETQQAAGRALHR</sequence>
<dbReference type="AlphaFoldDB" id="A0A5Q2RDI6"/>
<gene>
    <name evidence="5" type="ORF">GH723_07460</name>
</gene>
<evidence type="ECO:0000259" key="4">
    <source>
        <dbReference type="Pfam" id="PF00135"/>
    </source>
</evidence>